<keyword evidence="2" id="KW-0472">Membrane</keyword>
<organism evidence="3 4">
    <name type="scientific">Candidatus Merdivivens faecigallinarum</name>
    <dbReference type="NCBI Taxonomy" id="2840871"/>
    <lineage>
        <taxon>Bacteria</taxon>
        <taxon>Pseudomonadati</taxon>
        <taxon>Bacteroidota</taxon>
        <taxon>Bacteroidia</taxon>
        <taxon>Bacteroidales</taxon>
        <taxon>Muribaculaceae</taxon>
        <taxon>Muribaculaceae incertae sedis</taxon>
        <taxon>Candidatus Merdivivens</taxon>
    </lineage>
</organism>
<accession>A0A9D9IZ22</accession>
<feature type="compositionally biased region" description="Acidic residues" evidence="1">
    <location>
        <begin position="108"/>
        <end position="118"/>
    </location>
</feature>
<feature type="compositionally biased region" description="Low complexity" evidence="1">
    <location>
        <begin position="69"/>
        <end position="81"/>
    </location>
</feature>
<evidence type="ECO:0008006" key="5">
    <source>
        <dbReference type="Google" id="ProtNLM"/>
    </source>
</evidence>
<keyword evidence="2" id="KW-0812">Transmembrane</keyword>
<evidence type="ECO:0000256" key="2">
    <source>
        <dbReference type="SAM" id="Phobius"/>
    </source>
</evidence>
<keyword evidence="2" id="KW-1133">Transmembrane helix</keyword>
<name>A0A9D9IZ22_9BACT</name>
<reference evidence="3" key="2">
    <citation type="journal article" date="2021" name="PeerJ">
        <title>Extensive microbial diversity within the chicken gut microbiome revealed by metagenomics and culture.</title>
        <authorList>
            <person name="Gilroy R."/>
            <person name="Ravi A."/>
            <person name="Getino M."/>
            <person name="Pursley I."/>
            <person name="Horton D.L."/>
            <person name="Alikhan N.F."/>
            <person name="Baker D."/>
            <person name="Gharbi K."/>
            <person name="Hall N."/>
            <person name="Watson M."/>
            <person name="Adriaenssens E.M."/>
            <person name="Foster-Nyarko E."/>
            <person name="Jarju S."/>
            <person name="Secka A."/>
            <person name="Antonio M."/>
            <person name="Oren A."/>
            <person name="Chaudhuri R.R."/>
            <person name="La Ragione R."/>
            <person name="Hildebrand F."/>
            <person name="Pallen M.J."/>
        </authorList>
    </citation>
    <scope>NUCLEOTIDE SEQUENCE</scope>
    <source>
        <strain evidence="3">B3-2255</strain>
    </source>
</reference>
<feature type="compositionally biased region" description="Acidic residues" evidence="1">
    <location>
        <begin position="57"/>
        <end position="68"/>
    </location>
</feature>
<dbReference type="AlphaFoldDB" id="A0A9D9IZ22"/>
<reference evidence="3" key="1">
    <citation type="submission" date="2020-10" db="EMBL/GenBank/DDBJ databases">
        <authorList>
            <person name="Gilroy R."/>
        </authorList>
    </citation>
    <scope>NUCLEOTIDE SEQUENCE</scope>
    <source>
        <strain evidence="3">B3-2255</strain>
    </source>
</reference>
<proteinExistence type="predicted"/>
<evidence type="ECO:0000313" key="4">
    <source>
        <dbReference type="Proteomes" id="UP000823772"/>
    </source>
</evidence>
<feature type="transmembrane region" description="Helical" evidence="2">
    <location>
        <begin position="16"/>
        <end position="39"/>
    </location>
</feature>
<comment type="caution">
    <text evidence="3">The sequence shown here is derived from an EMBL/GenBank/DDBJ whole genome shotgun (WGS) entry which is preliminary data.</text>
</comment>
<protein>
    <recommendedName>
        <fullName evidence="5">Energy transducer TonB</fullName>
    </recommendedName>
</protein>
<sequence>MGDYRQKREENRKKSVAAGLVAAVSFHAFLFLLLFLAGIKYIGPAPEETGIEISFEEEEVENEPEETIEISAGPAPESPAADPEEDIRLAKASQAPYEGEKPNVAEEAVNDDFGDVETPEPREEEKKKEIDKRALFPSAANMEAKDTLAAQTAAFVSEALSEGHPLGNTTEGENEEGPNARLEGREVIQASLSMPEYGVQIDGKIIIDIWVDQYGNVKNAVPGDGCTITSKELWDAAVKAAYKAKFNRSSNAPVLQRGTITYIYKLK</sequence>
<gene>
    <name evidence="3" type="ORF">IAC87_04830</name>
</gene>
<evidence type="ECO:0000256" key="1">
    <source>
        <dbReference type="SAM" id="MobiDB-lite"/>
    </source>
</evidence>
<evidence type="ECO:0000313" key="3">
    <source>
        <dbReference type="EMBL" id="MBO8481852.1"/>
    </source>
</evidence>
<feature type="region of interest" description="Disordered" evidence="1">
    <location>
        <begin position="57"/>
        <end position="134"/>
    </location>
</feature>
<feature type="compositionally biased region" description="Basic and acidic residues" evidence="1">
    <location>
        <begin position="119"/>
        <end position="134"/>
    </location>
</feature>
<dbReference type="EMBL" id="JADILY010000100">
    <property type="protein sequence ID" value="MBO8481852.1"/>
    <property type="molecule type" value="Genomic_DNA"/>
</dbReference>
<dbReference type="Proteomes" id="UP000823772">
    <property type="component" value="Unassembled WGS sequence"/>
</dbReference>